<dbReference type="Proteomes" id="UP000520814">
    <property type="component" value="Unassembled WGS sequence"/>
</dbReference>
<comment type="catalytic activity">
    <reaction evidence="1">
        <text>L-glutamyl-tRNA(Gln) + L-glutamine + ATP + H2O = L-glutaminyl-tRNA(Gln) + L-glutamate + ADP + phosphate + H(+)</text>
        <dbReference type="Rhea" id="RHEA:17521"/>
        <dbReference type="Rhea" id="RHEA-COMP:9681"/>
        <dbReference type="Rhea" id="RHEA-COMP:9684"/>
        <dbReference type="ChEBI" id="CHEBI:15377"/>
        <dbReference type="ChEBI" id="CHEBI:15378"/>
        <dbReference type="ChEBI" id="CHEBI:29985"/>
        <dbReference type="ChEBI" id="CHEBI:30616"/>
        <dbReference type="ChEBI" id="CHEBI:43474"/>
        <dbReference type="ChEBI" id="CHEBI:58359"/>
        <dbReference type="ChEBI" id="CHEBI:78520"/>
        <dbReference type="ChEBI" id="CHEBI:78521"/>
        <dbReference type="ChEBI" id="CHEBI:456216"/>
    </reaction>
</comment>
<dbReference type="SUPFAM" id="SSF141000">
    <property type="entry name" value="Glu-tRNAGln amidotransferase C subunit"/>
    <property type="match status" value="1"/>
</dbReference>
<proteinExistence type="inferred from homology"/>
<dbReference type="RefSeq" id="WP_184203893.1">
    <property type="nucleotide sequence ID" value="NZ_JACHGW010000008.1"/>
</dbReference>
<keyword evidence="1" id="KW-0648">Protein biosynthesis</keyword>
<comment type="similarity">
    <text evidence="1">Belongs to the GatC family.</text>
</comment>
<dbReference type="GO" id="GO:0050567">
    <property type="term" value="F:glutaminyl-tRNA synthase (glutamine-hydrolyzing) activity"/>
    <property type="evidence" value="ECO:0007669"/>
    <property type="project" value="UniProtKB-UniRule"/>
</dbReference>
<keyword evidence="3" id="KW-1185">Reference proteome</keyword>
<accession>A0A7W9W9Z1</accession>
<dbReference type="GO" id="GO:0005524">
    <property type="term" value="F:ATP binding"/>
    <property type="evidence" value="ECO:0007669"/>
    <property type="project" value="UniProtKB-KW"/>
</dbReference>
<dbReference type="EMBL" id="JACHGW010000008">
    <property type="protein sequence ID" value="MBB6053806.1"/>
    <property type="molecule type" value="Genomic_DNA"/>
</dbReference>
<dbReference type="GO" id="GO:0006412">
    <property type="term" value="P:translation"/>
    <property type="evidence" value="ECO:0007669"/>
    <property type="project" value="UniProtKB-UniRule"/>
</dbReference>
<comment type="caution">
    <text evidence="2">The sequence shown here is derived from an EMBL/GenBank/DDBJ whole genome shotgun (WGS) entry which is preliminary data.</text>
</comment>
<name>A0A7W9W9Z1_ARMRO</name>
<comment type="catalytic activity">
    <reaction evidence="1">
        <text>L-aspartyl-tRNA(Asn) + L-glutamine + ATP + H2O = L-asparaginyl-tRNA(Asn) + L-glutamate + ADP + phosphate + 2 H(+)</text>
        <dbReference type="Rhea" id="RHEA:14513"/>
        <dbReference type="Rhea" id="RHEA-COMP:9674"/>
        <dbReference type="Rhea" id="RHEA-COMP:9677"/>
        <dbReference type="ChEBI" id="CHEBI:15377"/>
        <dbReference type="ChEBI" id="CHEBI:15378"/>
        <dbReference type="ChEBI" id="CHEBI:29985"/>
        <dbReference type="ChEBI" id="CHEBI:30616"/>
        <dbReference type="ChEBI" id="CHEBI:43474"/>
        <dbReference type="ChEBI" id="CHEBI:58359"/>
        <dbReference type="ChEBI" id="CHEBI:78515"/>
        <dbReference type="ChEBI" id="CHEBI:78516"/>
        <dbReference type="ChEBI" id="CHEBI:456216"/>
    </reaction>
</comment>
<dbReference type="InterPro" id="IPR003837">
    <property type="entry name" value="GatC"/>
</dbReference>
<dbReference type="HAMAP" id="MF_00122">
    <property type="entry name" value="GatC"/>
    <property type="match status" value="1"/>
</dbReference>
<evidence type="ECO:0000313" key="2">
    <source>
        <dbReference type="EMBL" id="MBB6053806.1"/>
    </source>
</evidence>
<dbReference type="GO" id="GO:0016740">
    <property type="term" value="F:transferase activity"/>
    <property type="evidence" value="ECO:0007669"/>
    <property type="project" value="UniProtKB-KW"/>
</dbReference>
<dbReference type="EC" id="6.3.5.-" evidence="1"/>
<evidence type="ECO:0000256" key="1">
    <source>
        <dbReference type="HAMAP-Rule" id="MF_00122"/>
    </source>
</evidence>
<gene>
    <name evidence="1" type="primary">gatC</name>
    <name evidence="2" type="ORF">HNQ39_005648</name>
</gene>
<comment type="subunit">
    <text evidence="1">Heterotrimer of A, B and C subunits.</text>
</comment>
<keyword evidence="1" id="KW-0067">ATP-binding</keyword>
<protein>
    <recommendedName>
        <fullName evidence="1">Aspartyl/glutamyl-tRNA(Asn/Gln) amidotransferase subunit C</fullName>
        <shortName evidence="1">Asp/Glu-ADT subunit C</shortName>
        <ecNumber evidence="1">6.3.5.-</ecNumber>
    </recommendedName>
</protein>
<dbReference type="InterPro" id="IPR036113">
    <property type="entry name" value="Asp/Glu-ADT_sf_sub_c"/>
</dbReference>
<keyword evidence="1 2" id="KW-0436">Ligase</keyword>
<reference evidence="2 3" key="1">
    <citation type="submission" date="2020-08" db="EMBL/GenBank/DDBJ databases">
        <title>Genomic Encyclopedia of Type Strains, Phase IV (KMG-IV): sequencing the most valuable type-strain genomes for metagenomic binning, comparative biology and taxonomic classification.</title>
        <authorList>
            <person name="Goeker M."/>
        </authorList>
    </citation>
    <scope>NUCLEOTIDE SEQUENCE [LARGE SCALE GENOMIC DNA]</scope>
    <source>
        <strain evidence="2 3">DSM 23562</strain>
    </source>
</reference>
<dbReference type="AlphaFoldDB" id="A0A7W9W9Z1"/>
<dbReference type="NCBIfam" id="TIGR00135">
    <property type="entry name" value="gatC"/>
    <property type="match status" value="1"/>
</dbReference>
<dbReference type="GO" id="GO:0006450">
    <property type="term" value="P:regulation of translational fidelity"/>
    <property type="evidence" value="ECO:0007669"/>
    <property type="project" value="InterPro"/>
</dbReference>
<sequence>MALTTEDVRKVGTLARLALSDDEIATITPQLNDLLDQFARLQQLDTTQVAPTSHAVPVTALLRDDEVKPSLSQAEVLTLTGHTDEIMGGFIVPQVLGGD</sequence>
<organism evidence="2 3">
    <name type="scientific">Armatimonas rosea</name>
    <dbReference type="NCBI Taxonomy" id="685828"/>
    <lineage>
        <taxon>Bacteria</taxon>
        <taxon>Bacillati</taxon>
        <taxon>Armatimonadota</taxon>
        <taxon>Armatimonadia</taxon>
        <taxon>Armatimonadales</taxon>
        <taxon>Armatimonadaceae</taxon>
        <taxon>Armatimonas</taxon>
    </lineage>
</organism>
<dbReference type="Pfam" id="PF02686">
    <property type="entry name" value="GatC"/>
    <property type="match status" value="1"/>
</dbReference>
<keyword evidence="1" id="KW-0547">Nucleotide-binding</keyword>
<dbReference type="Gene3D" id="1.10.20.60">
    <property type="entry name" value="Glu-tRNAGln amidotransferase C subunit, N-terminal domain"/>
    <property type="match status" value="1"/>
</dbReference>
<keyword evidence="2" id="KW-0808">Transferase</keyword>
<comment type="function">
    <text evidence="1">Allows the formation of correctly charged Asn-tRNA(Asn) or Gln-tRNA(Gln) through the transamidation of misacylated Asp-tRNA(Asn) or Glu-tRNA(Gln) in organisms which lack either or both of asparaginyl-tRNA or glutaminyl-tRNA synthetases. The reaction takes place in the presence of glutamine and ATP through an activated phospho-Asp-tRNA(Asn) or phospho-Glu-tRNA(Gln).</text>
</comment>
<evidence type="ECO:0000313" key="3">
    <source>
        <dbReference type="Proteomes" id="UP000520814"/>
    </source>
</evidence>